<dbReference type="SUPFAM" id="SSF55248">
    <property type="entry name" value="PCD-like"/>
    <property type="match status" value="1"/>
</dbReference>
<sequence>MSTLNDEILREALAQLDGWQGDRGGIHRTLDITESQHAELTERIKVVADAMRLRPDLHRTDGCTQIGLDPVDGDVLTTAQVALAARIEDAYRTIAGPFQAPPQRHSRVWFWRRGADDHSVSDTA</sequence>
<dbReference type="InterPro" id="IPR001533">
    <property type="entry name" value="Pterin_deHydtase"/>
</dbReference>
<evidence type="ECO:0000256" key="1">
    <source>
        <dbReference type="ARBA" id="ARBA00001554"/>
    </source>
</evidence>
<comment type="caution">
    <text evidence="6">The sequence shown here is derived from an EMBL/GenBank/DDBJ whole genome shotgun (WGS) entry which is preliminary data.</text>
</comment>
<dbReference type="GO" id="GO:0006729">
    <property type="term" value="P:tetrahydrobiopterin biosynthetic process"/>
    <property type="evidence" value="ECO:0007669"/>
    <property type="project" value="InterPro"/>
</dbReference>
<evidence type="ECO:0000313" key="6">
    <source>
        <dbReference type="EMBL" id="GID10474.1"/>
    </source>
</evidence>
<comment type="similarity">
    <text evidence="2">Belongs to the pterin-4-alpha-carbinolamine dehydratase family.</text>
</comment>
<gene>
    <name evidence="6" type="ORF">Aru02nite_13630</name>
</gene>
<evidence type="ECO:0000256" key="3">
    <source>
        <dbReference type="ARBA" id="ARBA00013252"/>
    </source>
</evidence>
<evidence type="ECO:0000256" key="4">
    <source>
        <dbReference type="ARBA" id="ARBA00021735"/>
    </source>
</evidence>
<dbReference type="GO" id="GO:0008124">
    <property type="term" value="F:4-alpha-hydroxytetrahydrobiopterin dehydratase activity"/>
    <property type="evidence" value="ECO:0007669"/>
    <property type="project" value="UniProtKB-EC"/>
</dbReference>
<comment type="catalytic activity">
    <reaction evidence="1">
        <text>(4aS,6R)-4a-hydroxy-L-erythro-5,6,7,8-tetrahydrobiopterin = (6R)-L-erythro-6,7-dihydrobiopterin + H2O</text>
        <dbReference type="Rhea" id="RHEA:11920"/>
        <dbReference type="ChEBI" id="CHEBI:15377"/>
        <dbReference type="ChEBI" id="CHEBI:15642"/>
        <dbReference type="ChEBI" id="CHEBI:43120"/>
        <dbReference type="EC" id="4.2.1.96"/>
    </reaction>
</comment>
<reference evidence="6" key="1">
    <citation type="submission" date="2021-01" db="EMBL/GenBank/DDBJ databases">
        <title>Whole genome shotgun sequence of Actinocatenispora rupis NBRC 107355.</title>
        <authorList>
            <person name="Komaki H."/>
            <person name="Tamura T."/>
        </authorList>
    </citation>
    <scope>NUCLEOTIDE SEQUENCE</scope>
    <source>
        <strain evidence="6">NBRC 107355</strain>
    </source>
</reference>
<organism evidence="6 7">
    <name type="scientific">Actinocatenispora rupis</name>
    <dbReference type="NCBI Taxonomy" id="519421"/>
    <lineage>
        <taxon>Bacteria</taxon>
        <taxon>Bacillati</taxon>
        <taxon>Actinomycetota</taxon>
        <taxon>Actinomycetes</taxon>
        <taxon>Micromonosporales</taxon>
        <taxon>Micromonosporaceae</taxon>
        <taxon>Actinocatenispora</taxon>
    </lineage>
</organism>
<dbReference type="Gene3D" id="3.30.1360.20">
    <property type="entry name" value="Transcriptional coactivator/pterin dehydratase"/>
    <property type="match status" value="1"/>
</dbReference>
<evidence type="ECO:0000256" key="5">
    <source>
        <dbReference type="ARBA" id="ARBA00023239"/>
    </source>
</evidence>
<keyword evidence="5" id="KW-0456">Lyase</keyword>
<dbReference type="EMBL" id="BOMB01000008">
    <property type="protein sequence ID" value="GID10474.1"/>
    <property type="molecule type" value="Genomic_DNA"/>
</dbReference>
<accession>A0A8J3N8M7</accession>
<name>A0A8J3N8M7_9ACTN</name>
<dbReference type="AlphaFoldDB" id="A0A8J3N8M7"/>
<evidence type="ECO:0000313" key="7">
    <source>
        <dbReference type="Proteomes" id="UP000612808"/>
    </source>
</evidence>
<dbReference type="Proteomes" id="UP000612808">
    <property type="component" value="Unassembled WGS sequence"/>
</dbReference>
<dbReference type="InterPro" id="IPR036428">
    <property type="entry name" value="PCD_sf"/>
</dbReference>
<dbReference type="Pfam" id="PF01329">
    <property type="entry name" value="Pterin_4a"/>
    <property type="match status" value="1"/>
</dbReference>
<proteinExistence type="inferred from homology"/>
<evidence type="ECO:0000256" key="2">
    <source>
        <dbReference type="ARBA" id="ARBA00006472"/>
    </source>
</evidence>
<dbReference type="EC" id="4.2.1.96" evidence="3"/>
<protein>
    <recommendedName>
        <fullName evidence="4">Putative pterin-4-alpha-carbinolamine dehydratase</fullName>
        <ecNumber evidence="3">4.2.1.96</ecNumber>
    </recommendedName>
</protein>
<keyword evidence="7" id="KW-1185">Reference proteome</keyword>